<evidence type="ECO:0000313" key="2">
    <source>
        <dbReference type="Proteomes" id="UP000199622"/>
    </source>
</evidence>
<dbReference type="AlphaFoldDB" id="A0A1H4JL64"/>
<organism evidence="1 2">
    <name type="scientific">Amycolatopsis tolypomycina</name>
    <dbReference type="NCBI Taxonomy" id="208445"/>
    <lineage>
        <taxon>Bacteria</taxon>
        <taxon>Bacillati</taxon>
        <taxon>Actinomycetota</taxon>
        <taxon>Actinomycetes</taxon>
        <taxon>Pseudonocardiales</taxon>
        <taxon>Pseudonocardiaceae</taxon>
        <taxon>Amycolatopsis</taxon>
    </lineage>
</organism>
<dbReference type="Proteomes" id="UP000199622">
    <property type="component" value="Unassembled WGS sequence"/>
</dbReference>
<dbReference type="RefSeq" id="WP_091305528.1">
    <property type="nucleotide sequence ID" value="NZ_FNSO01000003.1"/>
</dbReference>
<gene>
    <name evidence="1" type="ORF">SAMN04489727_1955</name>
</gene>
<protein>
    <submittedName>
        <fullName evidence="1">Uncharacterized protein</fullName>
    </submittedName>
</protein>
<dbReference type="EMBL" id="FNSO01000003">
    <property type="protein sequence ID" value="SEB46382.1"/>
    <property type="molecule type" value="Genomic_DNA"/>
</dbReference>
<sequence length="226" mass="25776">MTTRIQRIAAAAFALTAELDGSWGLATGRYVRRDVDLWRALLLVGPAGEVLRVHQVYGDHPWAYHLQPILPEDEDRDATGWNGQQHGIDRPWRNPRGWSFPADRNPHGITIPVNAPAREAAELLEMTVLPDYRYWSKRIRARNAHRQERLQNDLTQAVEMAHRFGGPVNVVSRRYSDKTTSKLPDGRSEITLYTASPRVEMRFVVHRDRAMTIAPDLARLLGFLPS</sequence>
<dbReference type="STRING" id="208445.SAMN04489727_1955"/>
<proteinExistence type="predicted"/>
<evidence type="ECO:0000313" key="1">
    <source>
        <dbReference type="EMBL" id="SEB46382.1"/>
    </source>
</evidence>
<accession>A0A1H4JL64</accession>
<name>A0A1H4JL64_9PSEU</name>
<keyword evidence="2" id="KW-1185">Reference proteome</keyword>
<reference evidence="2" key="1">
    <citation type="submission" date="2016-10" db="EMBL/GenBank/DDBJ databases">
        <authorList>
            <person name="Varghese N."/>
            <person name="Submissions S."/>
        </authorList>
    </citation>
    <scope>NUCLEOTIDE SEQUENCE [LARGE SCALE GENOMIC DNA]</scope>
    <source>
        <strain evidence="2">DSM 44544</strain>
    </source>
</reference>